<accession>A0A2T4YUF5</accession>
<keyword evidence="1" id="KW-1133">Transmembrane helix</keyword>
<evidence type="ECO:0000256" key="1">
    <source>
        <dbReference type="SAM" id="Phobius"/>
    </source>
</evidence>
<name>A0A2T4YUF5_9SPHN</name>
<reference evidence="2 3" key="1">
    <citation type="submission" date="2018-04" db="EMBL/GenBank/DDBJ databases">
        <title>Genomic Encyclopedia of Type Strains, Phase III (KMG-III): the genomes of soil and plant-associated and newly described type strains.</title>
        <authorList>
            <person name="Whitman W."/>
        </authorList>
    </citation>
    <scope>NUCLEOTIDE SEQUENCE [LARGE SCALE GENOMIC DNA]</scope>
    <source>
        <strain evidence="2 3">NW12</strain>
    </source>
</reference>
<keyword evidence="1" id="KW-0812">Transmembrane</keyword>
<comment type="caution">
    <text evidence="2">The sequence shown here is derived from an EMBL/GenBank/DDBJ whole genome shotgun (WGS) entry which is preliminary data.</text>
</comment>
<dbReference type="GeneID" id="93688486"/>
<dbReference type="AlphaFoldDB" id="A0A2T4YUF5"/>
<proteinExistence type="predicted"/>
<evidence type="ECO:0000313" key="3">
    <source>
        <dbReference type="Proteomes" id="UP000240996"/>
    </source>
</evidence>
<gene>
    <name evidence="2" type="ORF">C8J24_0837</name>
</gene>
<feature type="transmembrane region" description="Helical" evidence="1">
    <location>
        <begin position="85"/>
        <end position="106"/>
    </location>
</feature>
<keyword evidence="3" id="KW-1185">Reference proteome</keyword>
<organism evidence="2 3">
    <name type="scientific">Sphingomonas aerolata</name>
    <dbReference type="NCBI Taxonomy" id="185951"/>
    <lineage>
        <taxon>Bacteria</taxon>
        <taxon>Pseudomonadati</taxon>
        <taxon>Pseudomonadota</taxon>
        <taxon>Alphaproteobacteria</taxon>
        <taxon>Sphingomonadales</taxon>
        <taxon>Sphingomonadaceae</taxon>
        <taxon>Sphingomonas</taxon>
    </lineage>
</organism>
<keyword evidence="1" id="KW-0472">Membrane</keyword>
<dbReference type="Proteomes" id="UP000240996">
    <property type="component" value="Unassembled WGS sequence"/>
</dbReference>
<protein>
    <submittedName>
        <fullName evidence="2">Uncharacterized protein</fullName>
    </submittedName>
</protein>
<dbReference type="EMBL" id="PZZN01000001">
    <property type="protein sequence ID" value="PTM47440.1"/>
    <property type="molecule type" value="Genomic_DNA"/>
</dbReference>
<evidence type="ECO:0000313" key="2">
    <source>
        <dbReference type="EMBL" id="PTM47440.1"/>
    </source>
</evidence>
<dbReference type="RefSeq" id="WP_031394409.1">
    <property type="nucleotide sequence ID" value="NZ_CP098762.1"/>
</dbReference>
<sequence>MPLHAPLANLADPVSPHAAFRGGDPLSGATTDSFDGARSVADPLAAELQVVDPRAANPLAGDRIDYENWLLPVEPASLGERAIRAGSTIAGVAVFAAALAGVLAWII</sequence>